<accession>A0ABS0XVI5</accession>
<keyword evidence="3" id="KW-1185">Reference proteome</keyword>
<evidence type="ECO:0000256" key="1">
    <source>
        <dbReference type="SAM" id="Coils"/>
    </source>
</evidence>
<feature type="coiled-coil region" evidence="1">
    <location>
        <begin position="10"/>
        <end position="37"/>
    </location>
</feature>
<reference evidence="3" key="1">
    <citation type="submission" date="2020-12" db="EMBL/GenBank/DDBJ databases">
        <title>Hymenobacter sp.</title>
        <authorList>
            <person name="Kim M.K."/>
        </authorList>
    </citation>
    <scope>NUCLEOTIDE SEQUENCE [LARGE SCALE GENOMIC DNA]</scope>
    <source>
        <strain evidence="3">BT325</strain>
    </source>
</reference>
<gene>
    <name evidence="2" type="ORF">JAO75_01370</name>
</gene>
<comment type="caution">
    <text evidence="2">The sequence shown here is derived from an EMBL/GenBank/DDBJ whole genome shotgun (WGS) entry which is preliminary data.</text>
</comment>
<organism evidence="2 3">
    <name type="scientific">Microvirga splendida</name>
    <dbReference type="NCBI Taxonomy" id="2795727"/>
    <lineage>
        <taxon>Bacteria</taxon>
        <taxon>Pseudomonadati</taxon>
        <taxon>Pseudomonadota</taxon>
        <taxon>Alphaproteobacteria</taxon>
        <taxon>Hyphomicrobiales</taxon>
        <taxon>Methylobacteriaceae</taxon>
        <taxon>Microvirga</taxon>
    </lineage>
</organism>
<protein>
    <submittedName>
        <fullName evidence="2">Uncharacterized protein</fullName>
    </submittedName>
</protein>
<dbReference type="Proteomes" id="UP000620670">
    <property type="component" value="Unassembled WGS sequence"/>
</dbReference>
<proteinExistence type="predicted"/>
<sequence length="105" mass="12598">MMSEEILEIITALTEQITALEARLDRHEEIWERLRKQMLPTLQEATEMAAERRDRSLNIMPSPEEAYLMIWGVEQFERIWRKSAEPYLKNFDEVPKGRPVAQRRR</sequence>
<name>A0ABS0XVI5_9HYPH</name>
<dbReference type="EMBL" id="JAELXT010000001">
    <property type="protein sequence ID" value="MBJ6124045.1"/>
    <property type="molecule type" value="Genomic_DNA"/>
</dbReference>
<keyword evidence="1" id="KW-0175">Coiled coil</keyword>
<evidence type="ECO:0000313" key="2">
    <source>
        <dbReference type="EMBL" id="MBJ6124045.1"/>
    </source>
</evidence>
<evidence type="ECO:0000313" key="3">
    <source>
        <dbReference type="Proteomes" id="UP000620670"/>
    </source>
</evidence>
<dbReference type="RefSeq" id="WP_210340129.1">
    <property type="nucleotide sequence ID" value="NZ_JAELXT010000001.1"/>
</dbReference>